<evidence type="ECO:0000256" key="1">
    <source>
        <dbReference type="ARBA" id="ARBA00000026"/>
    </source>
</evidence>
<dbReference type="InterPro" id="IPR023213">
    <property type="entry name" value="CAT-like_dom_sf"/>
</dbReference>
<comment type="catalytic activity">
    <reaction evidence="2">
        <text>2 a mycocerosyl-[mycocerosic acid synthase] + a phenolphthiocerol = a dimycocerosyl phenolphthiocerol + 2 holo-[mycocerosic acid synthase].</text>
        <dbReference type="EC" id="2.3.1.282"/>
    </reaction>
</comment>
<dbReference type="InterPro" id="IPR001242">
    <property type="entry name" value="Condensation_dom"/>
</dbReference>
<protein>
    <recommendedName>
        <fullName evidence="6">Phthiocerol/phthiodiolone dimycocerosyl transferase</fullName>
        <ecNumber evidence="5">2.3.1.282</ecNumber>
    </recommendedName>
    <alternativeName>
        <fullName evidence="11">Acyltransferase PapA5</fullName>
    </alternativeName>
    <alternativeName>
        <fullName evidence="9">Phthiocerol/phthiodiolone O-acyltransferase</fullName>
    </alternativeName>
    <alternativeName>
        <fullName evidence="10">Polyketide synthase-associated protein A5</fullName>
    </alternativeName>
</protein>
<dbReference type="SUPFAM" id="SSF52777">
    <property type="entry name" value="CoA-dependent acyltransferases"/>
    <property type="match status" value="2"/>
</dbReference>
<dbReference type="AlphaFoldDB" id="A0A7U3NM15"/>
<reference evidence="15" key="1">
    <citation type="submission" date="2020-10" db="EMBL/GenBank/DDBJ databases">
        <title>Genome-based taxonomic classification of the species Anabaenopsis elenkinii.</title>
        <authorList>
            <person name="Delbaje E."/>
            <person name="Andreote A.P.D."/>
            <person name="Pellegrinetti T.A."/>
            <person name="Cruz R.B."/>
            <person name="Branco L.H.Z."/>
            <person name="Fiore M.F."/>
        </authorList>
    </citation>
    <scope>NUCLEOTIDE SEQUENCE [LARGE SCALE GENOMIC DNA]</scope>
    <source>
        <strain evidence="15">CCIBt3563</strain>
    </source>
</reference>
<gene>
    <name evidence="14" type="ORF">IM676_13930</name>
</gene>
<dbReference type="GO" id="GO:0016746">
    <property type="term" value="F:acyltransferase activity"/>
    <property type="evidence" value="ECO:0007669"/>
    <property type="project" value="UniProtKB-KW"/>
</dbReference>
<dbReference type="EC" id="2.3.1.282" evidence="5"/>
<name>A0A7U3NM15_9CYAN</name>
<dbReference type="Pfam" id="PF00668">
    <property type="entry name" value="Condensation"/>
    <property type="match status" value="1"/>
</dbReference>
<dbReference type="InterPro" id="IPR031641">
    <property type="entry name" value="PapA_C"/>
</dbReference>
<evidence type="ECO:0000256" key="10">
    <source>
        <dbReference type="ARBA" id="ARBA00032317"/>
    </source>
</evidence>
<dbReference type="PANTHER" id="PTHR28037:SF1">
    <property type="entry name" value="ALCOHOL O-ACETYLTRANSFERASE 1-RELATED"/>
    <property type="match status" value="1"/>
</dbReference>
<keyword evidence="7 14" id="KW-0808">Transferase</keyword>
<evidence type="ECO:0000256" key="11">
    <source>
        <dbReference type="ARBA" id="ARBA00033407"/>
    </source>
</evidence>
<evidence type="ECO:0000256" key="9">
    <source>
        <dbReference type="ARBA" id="ARBA00030465"/>
    </source>
</evidence>
<proteinExistence type="inferred from homology"/>
<comment type="similarity">
    <text evidence="4">Belongs to the acyltransferase PapA5 family.</text>
</comment>
<dbReference type="Gene3D" id="3.30.559.10">
    <property type="entry name" value="Chloramphenicol acetyltransferase-like domain"/>
    <property type="match status" value="1"/>
</dbReference>
<accession>A0A7U3NM15</accession>
<dbReference type="EMBL" id="CP063311">
    <property type="protein sequence ID" value="QOV21815.1"/>
    <property type="molecule type" value="Genomic_DNA"/>
</dbReference>
<dbReference type="KEGG" id="aee:IM676_13930"/>
<evidence type="ECO:0000256" key="2">
    <source>
        <dbReference type="ARBA" id="ARBA00000625"/>
    </source>
</evidence>
<dbReference type="GO" id="GO:0008610">
    <property type="term" value="P:lipid biosynthetic process"/>
    <property type="evidence" value="ECO:0007669"/>
    <property type="project" value="UniProtKB-ARBA"/>
</dbReference>
<dbReference type="InterPro" id="IPR052058">
    <property type="entry name" value="Alcohol_O-acetyltransferase"/>
</dbReference>
<sequence length="443" mass="50886">MSDNRKLGRTEQVMEQVNRRAKTWNIVTISRIKGFLSAEILRPALDMIQHRHPRLNSRIVYYKDSLYFQTEGTTQIPLRVIRNFDDEQWEEIVREEMNMEIDSSKCLLRAVLVHIESQSSVYLMTTVHHAVGDGLSSVQLHSEILTYCQKIVSGDSIHPVHSLFPLPPIEELLPPQTKGLKGKISSMLFLLRLGLKKLFFNPKTLGYEKYVPIEQRYSNIIHRELEPHITQQLVNCCRQEKTTVNSALCAAMMLAVASKMETVSGKKICMNSLLAVDLRKRLENKISNHHMAVLVSNIIGFHTLEANKSFWELAREVKQTVETSIKRGDIFKTILVAQHMINFCFTYPQKLVGTVLLSNIGQVNIPEVYGKFELEEISFASSQSLYTGMFMSHTATFRGKMLLNFVFSEPSISRDNMEEIVNNCMLYLIHVCQFNIEDRLMIV</sequence>
<comment type="catalytic activity">
    <reaction evidence="1">
        <text>2 a mycocerosyl-[mycocerosic acid synthase] + a phthiocerol = a dimycocerosyl phthiocerol + 2 holo-[mycocerosic acid synthase].</text>
        <dbReference type="EC" id="2.3.1.282"/>
    </reaction>
</comment>
<dbReference type="Proteomes" id="UP000593846">
    <property type="component" value="Chromosome"/>
</dbReference>
<evidence type="ECO:0000256" key="8">
    <source>
        <dbReference type="ARBA" id="ARBA00023315"/>
    </source>
</evidence>
<dbReference type="Gene3D" id="3.30.559.30">
    <property type="entry name" value="Nonribosomal peptide synthetase, condensation domain"/>
    <property type="match status" value="1"/>
</dbReference>
<evidence type="ECO:0000256" key="6">
    <source>
        <dbReference type="ARBA" id="ARBA00013449"/>
    </source>
</evidence>
<evidence type="ECO:0000259" key="13">
    <source>
        <dbReference type="Pfam" id="PF16911"/>
    </source>
</evidence>
<evidence type="ECO:0000256" key="5">
    <source>
        <dbReference type="ARBA" id="ARBA00012866"/>
    </source>
</evidence>
<dbReference type="PANTHER" id="PTHR28037">
    <property type="entry name" value="ALCOHOL O-ACETYLTRANSFERASE 1-RELATED"/>
    <property type="match status" value="1"/>
</dbReference>
<feature type="domain" description="Phthiocerol/phthiodiolone dimycocerosyl transferase C-terminal" evidence="13">
    <location>
        <begin position="224"/>
        <end position="382"/>
    </location>
</feature>
<evidence type="ECO:0000256" key="7">
    <source>
        <dbReference type="ARBA" id="ARBA00022679"/>
    </source>
</evidence>
<feature type="domain" description="Condensation" evidence="12">
    <location>
        <begin position="13"/>
        <end position="157"/>
    </location>
</feature>
<dbReference type="Pfam" id="PF16911">
    <property type="entry name" value="PapA_C"/>
    <property type="match status" value="1"/>
</dbReference>
<evidence type="ECO:0000313" key="14">
    <source>
        <dbReference type="EMBL" id="QOV21815.1"/>
    </source>
</evidence>
<evidence type="ECO:0000256" key="3">
    <source>
        <dbReference type="ARBA" id="ARBA00001907"/>
    </source>
</evidence>
<evidence type="ECO:0000259" key="12">
    <source>
        <dbReference type="Pfam" id="PF00668"/>
    </source>
</evidence>
<keyword evidence="8" id="KW-0012">Acyltransferase</keyword>
<comment type="catalytic activity">
    <reaction evidence="3">
        <text>2 a mycocerosyl-[mycocerosic acid synthase] + a phthiodiolone = a dimycocerosyl phthiodiolone + 2 holo-[mycocerosic acid synthase].</text>
        <dbReference type="EC" id="2.3.1.282"/>
    </reaction>
</comment>
<keyword evidence="15" id="KW-1185">Reference proteome</keyword>
<evidence type="ECO:0000256" key="4">
    <source>
        <dbReference type="ARBA" id="ARBA00006558"/>
    </source>
</evidence>
<organism evidence="14 15">
    <name type="scientific">Anabaenopsis elenkinii CCIBt3563</name>
    <dbReference type="NCBI Taxonomy" id="2779889"/>
    <lineage>
        <taxon>Bacteria</taxon>
        <taxon>Bacillati</taxon>
        <taxon>Cyanobacteriota</taxon>
        <taxon>Cyanophyceae</taxon>
        <taxon>Nostocales</taxon>
        <taxon>Nodulariaceae</taxon>
        <taxon>Anabaenopsis</taxon>
    </lineage>
</organism>
<evidence type="ECO:0000313" key="15">
    <source>
        <dbReference type="Proteomes" id="UP000593846"/>
    </source>
</evidence>